<dbReference type="GO" id="GO:0005634">
    <property type="term" value="C:nucleus"/>
    <property type="evidence" value="ECO:0007669"/>
    <property type="project" value="TreeGrafter"/>
</dbReference>
<keyword evidence="2 4" id="KW-0863">Zinc-finger</keyword>
<dbReference type="GO" id="GO:0006511">
    <property type="term" value="P:ubiquitin-dependent protein catabolic process"/>
    <property type="evidence" value="ECO:0007669"/>
    <property type="project" value="TreeGrafter"/>
</dbReference>
<organism evidence="6">
    <name type="scientific">Schistosoma japonicum</name>
    <name type="common">Blood fluke</name>
    <dbReference type="NCBI Taxonomy" id="6182"/>
    <lineage>
        <taxon>Eukaryota</taxon>
        <taxon>Metazoa</taxon>
        <taxon>Spiralia</taxon>
        <taxon>Lophotrochozoa</taxon>
        <taxon>Platyhelminthes</taxon>
        <taxon>Trematoda</taxon>
        <taxon>Digenea</taxon>
        <taxon>Strigeidida</taxon>
        <taxon>Schistosomatoidea</taxon>
        <taxon>Schistosomatidae</taxon>
        <taxon>Schistosoma</taxon>
    </lineage>
</organism>
<dbReference type="CDD" id="cd16473">
    <property type="entry name" value="RING-H2_RNF103"/>
    <property type="match status" value="1"/>
</dbReference>
<dbReference type="Gene3D" id="3.30.40.10">
    <property type="entry name" value="Zinc/RING finger domain, C3HC4 (zinc finger)"/>
    <property type="match status" value="1"/>
</dbReference>
<reference evidence="6" key="1">
    <citation type="journal article" date="2009" name="Nature">
        <title>The Schistosoma japonicum genome reveals features of host-parasite interplay.</title>
        <authorList>
            <person name="Liu F."/>
            <person name="Zhou Y."/>
            <person name="Wang Z.Q."/>
            <person name="Lu G."/>
            <person name="Zheng H."/>
            <person name="Brindley P.J."/>
            <person name="McManus D.P."/>
            <person name="Blair D."/>
            <person name="Zhang Q.H."/>
            <person name="Zhong Y."/>
            <person name="Wang S."/>
            <person name="Han Z.G."/>
            <person name="Chen Z."/>
        </authorList>
    </citation>
    <scope>NUCLEOTIDE SEQUENCE</scope>
    <source>
        <strain evidence="6">Anhui</strain>
    </source>
</reference>
<dbReference type="InterPro" id="IPR013083">
    <property type="entry name" value="Znf_RING/FYVE/PHD"/>
</dbReference>
<evidence type="ECO:0000256" key="4">
    <source>
        <dbReference type="PROSITE-ProRule" id="PRU00175"/>
    </source>
</evidence>
<dbReference type="EMBL" id="FN313965">
    <property type="protein sequence ID" value="CAX69698.1"/>
    <property type="molecule type" value="mRNA"/>
</dbReference>
<name>C1L4S0_SCHJA</name>
<evidence type="ECO:0000256" key="1">
    <source>
        <dbReference type="ARBA" id="ARBA00022723"/>
    </source>
</evidence>
<sequence length="190" mass="21825">MDNRNLVMQSRRSSIKLYTEFSQNYPSIHNVPIQIDDSSHMNRSITIPSVNSQSTGIQTVDISPEVSVQVDLLTQQSEIIQTDLEFNINNQAQTLIDASTESSTHLEQSTNSLNTLRVYLLNQLPISVLSDESSIKKLHNCSICMEYYHINDRIMGLPCFHMFHHNCLCAWIEKNLQCPICRMPIYDIDY</sequence>
<dbReference type="InterPro" id="IPR001841">
    <property type="entry name" value="Znf_RING"/>
</dbReference>
<evidence type="ECO:0000259" key="5">
    <source>
        <dbReference type="PROSITE" id="PS50089"/>
    </source>
</evidence>
<dbReference type="GO" id="GO:0061630">
    <property type="term" value="F:ubiquitin protein ligase activity"/>
    <property type="evidence" value="ECO:0007669"/>
    <property type="project" value="TreeGrafter"/>
</dbReference>
<dbReference type="PROSITE" id="PS50089">
    <property type="entry name" value="ZF_RING_2"/>
    <property type="match status" value="1"/>
</dbReference>
<keyword evidence="1" id="KW-0479">Metal-binding</keyword>
<dbReference type="AlphaFoldDB" id="C1L4S0"/>
<dbReference type="GO" id="GO:0008270">
    <property type="term" value="F:zinc ion binding"/>
    <property type="evidence" value="ECO:0007669"/>
    <property type="project" value="UniProtKB-KW"/>
</dbReference>
<evidence type="ECO:0000256" key="2">
    <source>
        <dbReference type="ARBA" id="ARBA00022771"/>
    </source>
</evidence>
<evidence type="ECO:0000256" key="3">
    <source>
        <dbReference type="ARBA" id="ARBA00022833"/>
    </source>
</evidence>
<dbReference type="PANTHER" id="PTHR45931">
    <property type="entry name" value="SI:CH211-59O9.10"/>
    <property type="match status" value="1"/>
</dbReference>
<evidence type="ECO:0000313" key="6">
    <source>
        <dbReference type="EMBL" id="CAX69698.1"/>
    </source>
</evidence>
<dbReference type="SMART" id="SM00184">
    <property type="entry name" value="RING"/>
    <property type="match status" value="1"/>
</dbReference>
<dbReference type="PANTHER" id="PTHR45931:SF3">
    <property type="entry name" value="RING ZINC FINGER-CONTAINING PROTEIN"/>
    <property type="match status" value="1"/>
</dbReference>
<keyword evidence="3" id="KW-0862">Zinc</keyword>
<dbReference type="InterPro" id="IPR051834">
    <property type="entry name" value="RING_finger_E3_ligase"/>
</dbReference>
<accession>C1L4S0</accession>
<feature type="domain" description="RING-type" evidence="5">
    <location>
        <begin position="141"/>
        <end position="182"/>
    </location>
</feature>
<dbReference type="SUPFAM" id="SSF57850">
    <property type="entry name" value="RING/U-box"/>
    <property type="match status" value="1"/>
</dbReference>
<protein>
    <submittedName>
        <fullName evidence="6">Zinc finger, RING-type,domain-containing protein</fullName>
    </submittedName>
</protein>
<dbReference type="Pfam" id="PF13639">
    <property type="entry name" value="zf-RING_2"/>
    <property type="match status" value="1"/>
</dbReference>
<reference evidence="6" key="2">
    <citation type="submission" date="2009-03" db="EMBL/GenBank/DDBJ databases">
        <authorList>
            <person name="Gang L."/>
        </authorList>
    </citation>
    <scope>NUCLEOTIDE SEQUENCE</scope>
    <source>
        <strain evidence="6">Anhui</strain>
    </source>
</reference>
<proteinExistence type="evidence at transcript level"/>